<dbReference type="Proteomes" id="UP000637423">
    <property type="component" value="Unassembled WGS sequence"/>
</dbReference>
<feature type="transmembrane region" description="Helical" evidence="1">
    <location>
        <begin position="155"/>
        <end position="180"/>
    </location>
</feature>
<proteinExistence type="predicted"/>
<accession>A0A916XQV2</accession>
<evidence type="ECO:0000256" key="1">
    <source>
        <dbReference type="SAM" id="Phobius"/>
    </source>
</evidence>
<organism evidence="2 3">
    <name type="scientific">Undibacterium terreum</name>
    <dbReference type="NCBI Taxonomy" id="1224302"/>
    <lineage>
        <taxon>Bacteria</taxon>
        <taxon>Pseudomonadati</taxon>
        <taxon>Pseudomonadota</taxon>
        <taxon>Betaproteobacteria</taxon>
        <taxon>Burkholderiales</taxon>
        <taxon>Oxalobacteraceae</taxon>
        <taxon>Undibacterium</taxon>
    </lineage>
</organism>
<dbReference type="RefSeq" id="WP_188568494.1">
    <property type="nucleotide sequence ID" value="NZ_BMED01000006.1"/>
</dbReference>
<reference evidence="2" key="2">
    <citation type="submission" date="2020-09" db="EMBL/GenBank/DDBJ databases">
        <authorList>
            <person name="Sun Q."/>
            <person name="Zhou Y."/>
        </authorList>
    </citation>
    <scope>NUCLEOTIDE SEQUENCE</scope>
    <source>
        <strain evidence="2">CGMCC 1.10998</strain>
    </source>
</reference>
<gene>
    <name evidence="2" type="ORF">GCM10011396_45950</name>
</gene>
<dbReference type="EMBL" id="BMED01000006">
    <property type="protein sequence ID" value="GGC93481.1"/>
    <property type="molecule type" value="Genomic_DNA"/>
</dbReference>
<keyword evidence="1" id="KW-0812">Transmembrane</keyword>
<reference evidence="2" key="1">
    <citation type="journal article" date="2014" name="Int. J. Syst. Evol. Microbiol.">
        <title>Complete genome sequence of Corynebacterium casei LMG S-19264T (=DSM 44701T), isolated from a smear-ripened cheese.</title>
        <authorList>
            <consortium name="US DOE Joint Genome Institute (JGI-PGF)"/>
            <person name="Walter F."/>
            <person name="Albersmeier A."/>
            <person name="Kalinowski J."/>
            <person name="Ruckert C."/>
        </authorList>
    </citation>
    <scope>NUCLEOTIDE SEQUENCE</scope>
    <source>
        <strain evidence="2">CGMCC 1.10998</strain>
    </source>
</reference>
<evidence type="ECO:0000313" key="3">
    <source>
        <dbReference type="Proteomes" id="UP000637423"/>
    </source>
</evidence>
<dbReference type="AlphaFoldDB" id="A0A916XQV2"/>
<keyword evidence="3" id="KW-1185">Reference proteome</keyword>
<name>A0A916XQV2_9BURK</name>
<protein>
    <submittedName>
        <fullName evidence="2">Uncharacterized protein</fullName>
    </submittedName>
</protein>
<comment type="caution">
    <text evidence="2">The sequence shown here is derived from an EMBL/GenBank/DDBJ whole genome shotgun (WGS) entry which is preliminary data.</text>
</comment>
<keyword evidence="1" id="KW-0472">Membrane</keyword>
<keyword evidence="1" id="KW-1133">Transmembrane helix</keyword>
<evidence type="ECO:0000313" key="2">
    <source>
        <dbReference type="EMBL" id="GGC93481.1"/>
    </source>
</evidence>
<sequence>MTENTQFEKTFSVDGDEFQFYGSAGKVLSVTYTSNTKVRQTNQVFAISGTVSGTSHVTSSVEEFTDLWLRDDNGAETNFRLRGRLPAREGHTIFKVRLAGKKVIADPEQVGTLDSARNVPYSMFNHDTGNYLFRYPTKVFTQTGESAGWVPRPDALTWIIMIFCILLWGIGLIPIVYILVKAYKFGDLQEKCLDIQKRIELEHLEFLKHLKKKNLSVPVETEDTLDELNSQ</sequence>